<dbReference type="EMBL" id="BT080252">
    <property type="protein sequence ID" value="ACO14676.1"/>
    <property type="molecule type" value="mRNA"/>
</dbReference>
<reference evidence="2" key="1">
    <citation type="submission" date="2009-03" db="EMBL/GenBank/DDBJ databases">
        <title>Caligus clemensi ESTs and full-length cDNAs.</title>
        <authorList>
            <person name="Yasuike M."/>
            <person name="von Schalburg K."/>
            <person name="Cooper G."/>
            <person name="Leong J."/>
            <person name="Jones S.R.M."/>
            <person name="Koop B.F."/>
        </authorList>
    </citation>
    <scope>NUCLEOTIDE SEQUENCE</scope>
    <source>
        <tissue evidence="2">Whole</tissue>
    </source>
</reference>
<sequence>MSLVSFSLKDMASLRRGFCSGYGRMRWRNETPSGGLTEMYVYTQDSDTIWPDPHLSVFSEVDPRFPFPGLVGPSQEEKSSMKEILTEQKKQQQQRRNPSDELLYSYTNKEVQTQTLSSAKDYIQYTKDSESYLCQNILSEFPELPGVRTLRFELHEAPSLLKSHLRPMFPHMNDLKPLSVISLSQKTTSDMSKWSEATEVEREELTEHFVEIAKEVCARIKDQGYWADFIHPSTGMPHYANSGGMMTFTETDEKFRLLGFRIEDLGCCKVLVHKDFGRHVFLGVIFTNAHPSQGVVQDMFQDLKMD</sequence>
<name>C1C073_CALCM</name>
<dbReference type="AlphaFoldDB" id="C1C073"/>
<dbReference type="GO" id="GO:0009235">
    <property type="term" value="P:cobalamin metabolic process"/>
    <property type="evidence" value="ECO:0007669"/>
    <property type="project" value="InterPro"/>
</dbReference>
<dbReference type="Pfam" id="PF10229">
    <property type="entry name" value="MMADHC"/>
    <property type="match status" value="1"/>
</dbReference>
<evidence type="ECO:0000313" key="2">
    <source>
        <dbReference type="EMBL" id="ACO14676.1"/>
    </source>
</evidence>
<protein>
    <submittedName>
        <fullName evidence="2">C2orf25 homolog, mitochondrial</fullName>
    </submittedName>
</protein>
<organism evidence="2">
    <name type="scientific">Caligus clemensi</name>
    <name type="common">Sea louse</name>
    <dbReference type="NCBI Taxonomy" id="344056"/>
    <lineage>
        <taxon>Eukaryota</taxon>
        <taxon>Metazoa</taxon>
        <taxon>Ecdysozoa</taxon>
        <taxon>Arthropoda</taxon>
        <taxon>Crustacea</taxon>
        <taxon>Multicrustacea</taxon>
        <taxon>Hexanauplia</taxon>
        <taxon>Copepoda</taxon>
        <taxon>Siphonostomatoida</taxon>
        <taxon>Caligidae</taxon>
        <taxon>Caligus</taxon>
    </lineage>
</organism>
<accession>C1C073</accession>
<dbReference type="PANTHER" id="PTHR13192:SF3">
    <property type="entry name" value="COBALAMIN TRAFFICKING PROTEIN CBLD"/>
    <property type="match status" value="1"/>
</dbReference>
<gene>
    <name evidence="2" type="primary">CB025</name>
</gene>
<dbReference type="InterPro" id="IPR019362">
    <property type="entry name" value="MMADHC"/>
</dbReference>
<dbReference type="PANTHER" id="PTHR13192">
    <property type="entry name" value="MY011 PROTEIN"/>
    <property type="match status" value="1"/>
</dbReference>
<evidence type="ECO:0000256" key="1">
    <source>
        <dbReference type="SAM" id="MobiDB-lite"/>
    </source>
</evidence>
<feature type="region of interest" description="Disordered" evidence="1">
    <location>
        <begin position="69"/>
        <end position="101"/>
    </location>
</feature>
<feature type="compositionally biased region" description="Basic and acidic residues" evidence="1">
    <location>
        <begin position="75"/>
        <end position="90"/>
    </location>
</feature>
<proteinExistence type="evidence at transcript level"/>